<dbReference type="Gene3D" id="3.30.2010.10">
    <property type="entry name" value="Metalloproteases ('zincins'), catalytic domain"/>
    <property type="match status" value="1"/>
</dbReference>
<name>A0ABU3P4M2_9FIRM</name>
<comment type="caution">
    <text evidence="2">The sequence shown here is derived from an EMBL/GenBank/DDBJ whole genome shotgun (WGS) entry which is preliminary data.</text>
</comment>
<dbReference type="Proteomes" id="UP001254848">
    <property type="component" value="Unassembled WGS sequence"/>
</dbReference>
<evidence type="ECO:0000259" key="1">
    <source>
        <dbReference type="Pfam" id="PF01863"/>
    </source>
</evidence>
<dbReference type="InterPro" id="IPR053136">
    <property type="entry name" value="UTP_pyrophosphatase-like"/>
</dbReference>
<dbReference type="EMBL" id="JAUOZS010000001">
    <property type="protein sequence ID" value="MDT8903595.1"/>
    <property type="molecule type" value="Genomic_DNA"/>
</dbReference>
<evidence type="ECO:0000313" key="2">
    <source>
        <dbReference type="EMBL" id="MDT8903595.1"/>
    </source>
</evidence>
<dbReference type="Pfam" id="PF01863">
    <property type="entry name" value="YgjP-like"/>
    <property type="match status" value="1"/>
</dbReference>
<dbReference type="RefSeq" id="WP_413782048.1">
    <property type="nucleotide sequence ID" value="NZ_JAUOZS010000001.1"/>
</dbReference>
<keyword evidence="2" id="KW-0378">Hydrolase</keyword>
<keyword evidence="2" id="KW-0645">Protease</keyword>
<dbReference type="GO" id="GO:0008237">
    <property type="term" value="F:metallopeptidase activity"/>
    <property type="evidence" value="ECO:0007669"/>
    <property type="project" value="UniProtKB-KW"/>
</dbReference>
<keyword evidence="2" id="KW-0482">Metalloprotease</keyword>
<accession>A0ABU3P4M2</accession>
<feature type="domain" description="YgjP-like metallopeptidase" evidence="1">
    <location>
        <begin position="14"/>
        <end position="211"/>
    </location>
</feature>
<dbReference type="InterPro" id="IPR002725">
    <property type="entry name" value="YgjP-like_metallopeptidase"/>
</dbReference>
<dbReference type="CDD" id="cd07344">
    <property type="entry name" value="M48_yhfN_like"/>
    <property type="match status" value="1"/>
</dbReference>
<dbReference type="PANTHER" id="PTHR30399:SF1">
    <property type="entry name" value="UTP PYROPHOSPHATASE"/>
    <property type="match status" value="1"/>
</dbReference>
<organism evidence="2 3">
    <name type="scientific">Anaeroselena agilis</name>
    <dbReference type="NCBI Taxonomy" id="3063788"/>
    <lineage>
        <taxon>Bacteria</taxon>
        <taxon>Bacillati</taxon>
        <taxon>Bacillota</taxon>
        <taxon>Negativicutes</taxon>
        <taxon>Acetonemataceae</taxon>
        <taxon>Anaeroselena</taxon>
    </lineage>
</organism>
<proteinExistence type="predicted"/>
<keyword evidence="3" id="KW-1185">Reference proteome</keyword>
<reference evidence="2 3" key="1">
    <citation type="submission" date="2023-07" db="EMBL/GenBank/DDBJ databases">
        <title>The novel representative of Negativicutes class, Anaeroselena agilis gen. nov. sp. nov.</title>
        <authorList>
            <person name="Prokofeva M.I."/>
            <person name="Elcheninov A.G."/>
            <person name="Klyukina A."/>
            <person name="Kublanov I.V."/>
            <person name="Frolov E.N."/>
            <person name="Podosokorskaya O.A."/>
        </authorList>
    </citation>
    <scope>NUCLEOTIDE SEQUENCE [LARGE SCALE GENOMIC DNA]</scope>
    <source>
        <strain evidence="2 3">4137-cl</strain>
    </source>
</reference>
<sequence length="221" mass="25520">MNKIPYKIVRSKRKSIALVIDSDAYLVVRAPQNASESVIVDFVEKKKRWITEKQQQVAAFGEKHSPVIFNNGESILYLGNTYTILKGSVPAIQFSSSNILIPEEYLREDVIAWMKDEAEKMLIERVSRYAGLMGVTYSSVRLSEAKVRWGSCGKKNNLNFAWRLIMCPIAVIDYVVVHELSHIAYKNHSSSFWARVKTVLPNYKEQQEWLKVNRKLMEIIY</sequence>
<evidence type="ECO:0000313" key="3">
    <source>
        <dbReference type="Proteomes" id="UP001254848"/>
    </source>
</evidence>
<dbReference type="EC" id="3.4.-.-" evidence="2"/>
<dbReference type="PANTHER" id="PTHR30399">
    <property type="entry name" value="UNCHARACTERIZED PROTEIN YGJP"/>
    <property type="match status" value="1"/>
</dbReference>
<gene>
    <name evidence="2" type="ORF">Q4T40_20405</name>
</gene>
<protein>
    <submittedName>
        <fullName evidence="2">SprT family zinc-dependent metalloprotease</fullName>
        <ecNumber evidence="2">3.4.-.-</ecNumber>
    </submittedName>
</protein>